<accession>A0ABX5UAK3</accession>
<reference evidence="1 2" key="1">
    <citation type="submission" date="2018-05" db="EMBL/GenBank/DDBJ databases">
        <title>Compelete Genome Sequence of Spiroplasma melliferum.</title>
        <authorList>
            <person name="Davis R.E."/>
            <person name="Shao J.Y."/>
            <person name="Zhao Y."/>
            <person name="Gasparich G.E."/>
        </authorList>
    </citation>
    <scope>NUCLEOTIDE SEQUENCE [LARGE SCALE GENOMIC DNA]</scope>
    <source>
        <strain evidence="1 2">AS576</strain>
    </source>
</reference>
<gene>
    <name evidence="1" type="ORF">SRED_002843</name>
</gene>
<organism evidence="1 2">
    <name type="scientific">Spiroplasma melliferum</name>
    <dbReference type="NCBI Taxonomy" id="2134"/>
    <lineage>
        <taxon>Bacteria</taxon>
        <taxon>Bacillati</taxon>
        <taxon>Mycoplasmatota</taxon>
        <taxon>Mollicutes</taxon>
        <taxon>Entomoplasmatales</taxon>
        <taxon>Spiroplasmataceae</taxon>
        <taxon>Spiroplasma</taxon>
    </lineage>
</organism>
<dbReference type="EMBL" id="CP029202">
    <property type="protein sequence ID" value="QCO24349.1"/>
    <property type="molecule type" value="Genomic_DNA"/>
</dbReference>
<sequence>MKKLLSVLGVVTLVGTSVSNITACHKKTTVKKEDTTARDLEVLSEIQTKAVTAITEKIKEKMYVDSGKNNLAKIY</sequence>
<evidence type="ECO:0000313" key="2">
    <source>
        <dbReference type="Proteomes" id="UP000298715"/>
    </source>
</evidence>
<protein>
    <recommendedName>
        <fullName evidence="3">Lipoprotein</fullName>
    </recommendedName>
</protein>
<keyword evidence="2" id="KW-1185">Reference proteome</keyword>
<evidence type="ECO:0000313" key="1">
    <source>
        <dbReference type="EMBL" id="QCO24349.1"/>
    </source>
</evidence>
<dbReference type="Proteomes" id="UP000298715">
    <property type="component" value="Chromosome"/>
</dbReference>
<dbReference type="InterPro" id="IPR054816">
    <property type="entry name" value="Lipoprotein_mollicutes-type_CS"/>
</dbReference>
<dbReference type="NCBIfam" id="NF038029">
    <property type="entry name" value="LP_plasma"/>
    <property type="match status" value="1"/>
</dbReference>
<evidence type="ECO:0008006" key="3">
    <source>
        <dbReference type="Google" id="ProtNLM"/>
    </source>
</evidence>
<proteinExistence type="predicted"/>
<name>A0ABX5UAK3_SPIME</name>